<dbReference type="EMBL" id="JAUTXU010000188">
    <property type="protein sequence ID" value="KAK3700220.1"/>
    <property type="molecule type" value="Genomic_DNA"/>
</dbReference>
<keyword evidence="2" id="KW-1185">Reference proteome</keyword>
<gene>
    <name evidence="1" type="ORF">LTR37_016099</name>
</gene>
<protein>
    <submittedName>
        <fullName evidence="1">Uncharacterized protein</fullName>
    </submittedName>
</protein>
<proteinExistence type="predicted"/>
<evidence type="ECO:0000313" key="1">
    <source>
        <dbReference type="EMBL" id="KAK3700220.1"/>
    </source>
</evidence>
<reference evidence="1" key="1">
    <citation type="submission" date="2023-07" db="EMBL/GenBank/DDBJ databases">
        <title>Black Yeasts Isolated from many extreme environments.</title>
        <authorList>
            <person name="Coleine C."/>
            <person name="Stajich J.E."/>
            <person name="Selbmann L."/>
        </authorList>
    </citation>
    <scope>NUCLEOTIDE SEQUENCE</scope>
    <source>
        <strain evidence="1">CCFEE 5714</strain>
    </source>
</reference>
<name>A0ACC3MNY8_9PEZI</name>
<accession>A0ACC3MNY8</accession>
<organism evidence="1 2">
    <name type="scientific">Vermiconidia calcicola</name>
    <dbReference type="NCBI Taxonomy" id="1690605"/>
    <lineage>
        <taxon>Eukaryota</taxon>
        <taxon>Fungi</taxon>
        <taxon>Dikarya</taxon>
        <taxon>Ascomycota</taxon>
        <taxon>Pezizomycotina</taxon>
        <taxon>Dothideomycetes</taxon>
        <taxon>Dothideomycetidae</taxon>
        <taxon>Mycosphaerellales</taxon>
        <taxon>Extremaceae</taxon>
        <taxon>Vermiconidia</taxon>
    </lineage>
</organism>
<comment type="caution">
    <text evidence="1">The sequence shown here is derived from an EMBL/GenBank/DDBJ whole genome shotgun (WGS) entry which is preliminary data.</text>
</comment>
<evidence type="ECO:0000313" key="2">
    <source>
        <dbReference type="Proteomes" id="UP001281147"/>
    </source>
</evidence>
<sequence>MTQSLDFSETANDFAAYITRQLKMDADLSPLRIPDPDPETAWKYTRAYFDVALDASLGILQRPWFESQLASHLAGSTSDTSATWLALRNVVFASGCRIELSKSRSFREASQQAWRYFENALAVYARLLFFKTSIAGVQALTLMAYYTQNIGTPCLEYMLTSDAVRLAFAKGLHRAAPSSQGLSMQELNDRNCTFWGLYCLEKQIASQASRPSIIDDDEITCLLPRTTFTRGTPVIEAIGELAIELDRVKHTLSNSFSLQLGQKLELDGLPPQFDLEHFVYLQYVYFTAVLSIHSVLGYPWVRALIGVHSPDAYRDDIDRSAGIVADTAREAILMTRYINLKAHTSVPVAFFGPMYAMISLFVCYLDRPKSPNDLAIMDIGIGYFAQLQLATDSAGSSRFARGLTSLAYSYSQPSYTPAPLSHAERVDSEAGAIVEPYDHLGTFYVVDGSVPLDFEDWSTLLPVTGEGDASILDFGV</sequence>
<dbReference type="Proteomes" id="UP001281147">
    <property type="component" value="Unassembled WGS sequence"/>
</dbReference>